<feature type="signal peptide" evidence="1">
    <location>
        <begin position="1"/>
        <end position="26"/>
    </location>
</feature>
<protein>
    <submittedName>
        <fullName evidence="2">Uncharacterized protein</fullName>
    </submittedName>
</protein>
<evidence type="ECO:0000256" key="1">
    <source>
        <dbReference type="SAM" id="SignalP"/>
    </source>
</evidence>
<keyword evidence="1" id="KW-0732">Signal</keyword>
<proteinExistence type="predicted"/>
<dbReference type="AlphaFoldDB" id="A0A0K2UT56"/>
<sequence length="65" mass="7312">MYLINASLKSFLFLQILLIKSQPLDSISLTSILSLFLINLTKSIVRFNEKSGILCIISSDIAPRR</sequence>
<name>A0A0K2UT56_LEPSM</name>
<evidence type="ECO:0000313" key="2">
    <source>
        <dbReference type="EMBL" id="CDW41444.1"/>
    </source>
</evidence>
<organism evidence="2">
    <name type="scientific">Lepeophtheirus salmonis</name>
    <name type="common">Salmon louse</name>
    <name type="synonym">Caligus salmonis</name>
    <dbReference type="NCBI Taxonomy" id="72036"/>
    <lineage>
        <taxon>Eukaryota</taxon>
        <taxon>Metazoa</taxon>
        <taxon>Ecdysozoa</taxon>
        <taxon>Arthropoda</taxon>
        <taxon>Crustacea</taxon>
        <taxon>Multicrustacea</taxon>
        <taxon>Hexanauplia</taxon>
        <taxon>Copepoda</taxon>
        <taxon>Siphonostomatoida</taxon>
        <taxon>Caligidae</taxon>
        <taxon>Lepeophtheirus</taxon>
    </lineage>
</organism>
<feature type="chain" id="PRO_5005488964" evidence="1">
    <location>
        <begin position="27"/>
        <end position="65"/>
    </location>
</feature>
<dbReference type="EMBL" id="HACA01024083">
    <property type="protein sequence ID" value="CDW41444.1"/>
    <property type="molecule type" value="Transcribed_RNA"/>
</dbReference>
<accession>A0A0K2UT56</accession>
<reference evidence="2" key="1">
    <citation type="submission" date="2014-05" db="EMBL/GenBank/DDBJ databases">
        <authorList>
            <person name="Chronopoulou M."/>
        </authorList>
    </citation>
    <scope>NUCLEOTIDE SEQUENCE</scope>
    <source>
        <tissue evidence="2">Whole organism</tissue>
    </source>
</reference>